<reference evidence="2" key="1">
    <citation type="submission" date="2022-11" db="UniProtKB">
        <authorList>
            <consortium name="WormBaseParasite"/>
        </authorList>
    </citation>
    <scope>IDENTIFICATION</scope>
</reference>
<proteinExistence type="predicted"/>
<protein>
    <submittedName>
        <fullName evidence="2">Uncharacterized protein</fullName>
    </submittedName>
</protein>
<name>A0AC35F4D2_9BILA</name>
<evidence type="ECO:0000313" key="1">
    <source>
        <dbReference type="Proteomes" id="UP000887580"/>
    </source>
</evidence>
<dbReference type="WBParaSite" id="PS1159_v2.g12996.t1">
    <property type="protein sequence ID" value="PS1159_v2.g12996.t1"/>
    <property type="gene ID" value="PS1159_v2.g12996"/>
</dbReference>
<sequence length="676" mass="79887">MSSSKNSYISVIKNFIFRRKRRILFFVVSLILFFTFIWYSKEKEIPVEYLHYKALLSSSSNQSYFSKNGCQVPQLNPWDPSVLSYYSKPSQLRCKQFQENITFITNDGILQINEKFIESVKCRYRYFERNEGIDDEKIRYLEWMDFEKSFKMEKEFVEVECSKNGRISFGKSYRFQWATIIPKENNLANLPVENEILEHPSVIMIGLDSMSKGNFIRQLPETYKELEKMNFIQMNGHVKVMDNTFGNWLAIMTGKSSTSTREFKNELPDEWHLWFDDWNIIWKNFTQRNYATFFAEDRPDIGTFNYFGYLNGFKYAPVDHYFRPYWLSCYWSLIFRRSTTGCYDAIPLHKIQLQYLQHFITNYKNKRKFAWWWTQDLSHDHLNMIGVMDLDLKEFLRRNEEAFENSYVIVFSDHGHRYASIRETVVGRLEARLPFLAIKPPKQLLQNFPYIQENLKSNSKLMTTQYDLHKTLLQIVSGDYRKLEDTAKPIPNSRSYSLLQKVNPLRTCFEAHIPEDYCPCFKEIQINSSEAEIPAKIFIDYANSLIEKHSSDLKVVQIMDQKYSKEGYQKPIEKYKCAPLKLKSIKYASISLPPPKLVEDPQVKNEIVSSGIELSYRVTVECEKPSEAIIEGVVIKNLDKNEWRATGEIERNNKYGNTSHCVADRVLKKLCHCLLI</sequence>
<organism evidence="1 2">
    <name type="scientific">Panagrolaimus sp. PS1159</name>
    <dbReference type="NCBI Taxonomy" id="55785"/>
    <lineage>
        <taxon>Eukaryota</taxon>
        <taxon>Metazoa</taxon>
        <taxon>Ecdysozoa</taxon>
        <taxon>Nematoda</taxon>
        <taxon>Chromadorea</taxon>
        <taxon>Rhabditida</taxon>
        <taxon>Tylenchina</taxon>
        <taxon>Panagrolaimomorpha</taxon>
        <taxon>Panagrolaimoidea</taxon>
        <taxon>Panagrolaimidae</taxon>
        <taxon>Panagrolaimus</taxon>
    </lineage>
</organism>
<dbReference type="Proteomes" id="UP000887580">
    <property type="component" value="Unplaced"/>
</dbReference>
<accession>A0AC35F4D2</accession>
<evidence type="ECO:0000313" key="2">
    <source>
        <dbReference type="WBParaSite" id="PS1159_v2.g12996.t1"/>
    </source>
</evidence>